<dbReference type="InterPro" id="IPR001480">
    <property type="entry name" value="Bulb-type_lectin_dom"/>
</dbReference>
<dbReference type="KEGG" id="fph:Fphi_0800"/>
<organism evidence="3">
    <name type="scientific">Francisella philomiragia subsp. philomiragia (strain ATCC 25017 / CCUG 19701 / FSC 153 / O#319-036)</name>
    <dbReference type="NCBI Taxonomy" id="484022"/>
    <lineage>
        <taxon>Bacteria</taxon>
        <taxon>Pseudomonadati</taxon>
        <taxon>Pseudomonadota</taxon>
        <taxon>Gammaproteobacteria</taxon>
        <taxon>Thiotrichales</taxon>
        <taxon>Francisellaceae</taxon>
        <taxon>Francisella</taxon>
    </lineage>
</organism>
<evidence type="ECO:0000313" key="3">
    <source>
        <dbReference type="EMBL" id="ABZ87022.1"/>
    </source>
</evidence>
<feature type="chain" id="PRO_5002754148" description="Bulb-type lectin domain-containing protein" evidence="1">
    <location>
        <begin position="25"/>
        <end position="856"/>
    </location>
</feature>
<proteinExistence type="predicted"/>
<accession>B0TWB4</accession>
<reference evidence="3" key="1">
    <citation type="submission" date="2009-01" db="EMBL/GenBank/DDBJ databases">
        <title>Complete sequence of chromosome of Francisella philomiragia subsp. philomiragia ATCC 25017.</title>
        <authorList>
            <consortium name="US DOE Joint Genome Institute"/>
            <person name="Copeland A."/>
            <person name="Lucas S."/>
            <person name="Lapidus A."/>
            <person name="Barry K."/>
            <person name="Detter J.C."/>
            <person name="Glavina del Rio T."/>
            <person name="Hammon N."/>
            <person name="Israni S."/>
            <person name="Dalin E."/>
            <person name="Tice H."/>
            <person name="Pitluck S."/>
            <person name="Chain P."/>
            <person name="Malfatti S."/>
            <person name="Shin M."/>
            <person name="Vergez L."/>
            <person name="Schmutz J."/>
            <person name="Larimer F."/>
            <person name="Land M."/>
            <person name="Hauser L."/>
            <person name="Richardson P."/>
        </authorList>
    </citation>
    <scope>NUCLEOTIDE SEQUENCE</scope>
    <source>
        <strain evidence="3">ATCC 25017</strain>
    </source>
</reference>
<name>B0TWB4_FRAP2</name>
<dbReference type="SMART" id="SM00108">
    <property type="entry name" value="B_lectin"/>
    <property type="match status" value="1"/>
</dbReference>
<gene>
    <name evidence="3" type="ordered locus">Fphi_0800</name>
</gene>
<dbReference type="PROSITE" id="PS50927">
    <property type="entry name" value="BULB_LECTIN"/>
    <property type="match status" value="1"/>
</dbReference>
<dbReference type="EMBL" id="CP000937">
    <property type="protein sequence ID" value="ABZ87022.1"/>
    <property type="molecule type" value="Genomic_DNA"/>
</dbReference>
<sequence length="856" mass="94195">MRKKIVSALLIATVANSTPVLTFAGDSSVISPKVSSSQMLSNSFIVNGKISGWTSFSVLNDYGQVLTTGESDSKGIFTLAIPESSVQNSKHLTLNYNGVSVEQEIVPNTGFVVFSQAEETQPLLLGIDPVSDIGVFIYGKAMDALKKNVIGPMVDDVFRYFGIPVDEGPSATDIKLDKLSEQITELSNKIATSFSYVNQQIYGLYKQSVQDELDKINSIRNLVNSKVQLVVNVGSSDKYAQFMEANGYNRISEKDLNPSIINDYWNEILSYDKKNGFENDIDSMTYTLKEKVSKPLDTRDYLVDNLIIELNATDKKVDDMLGNYIPIREEFSAIAKSSLGVDIVDGNDLAKPMSLCYGVGSEYKYSTYASLLSTALNLYSLESISSGKVISSEASDTLKKMATTTQNYMHCDYFGNGNGSAWPGVTYQPIMRDGAPFLIVFIPISTSQKTDLPEATDLADIASDELREKTFSAMENQFFKALSGHVKSLTKASYSTNNNYLVAEYKLKDTYNIDNSALFSSNKDAIKTDVSCNYNKCTFKVKNVPSNGYSFHLMEEGRVVNLAEGTNTISNIYSIVGEDVYTGSVIIKDPRGDVVEEKPMPITMPLVPEHYWKKNNGSSSTNLNGIPSNIQAYNVTLNNMPETTATKDCRISVAGSEVFGCEIYNVEYGVRVPYSTRFDRGEANYMQGKGQIQYTTGKFKQWLTFKDVKIHWPIYNDSITLVDESWGEFKYAGNDTIPDDITPDKDNIEKGASLAEKEYLKSSNGVYKLGISPLSITDNKGNKLWGPTAYVYPLGQVPISGTSLVLQDDGNLVLTYNGKVKWASNTVGSGATKLVLKDDGKLVLYNNSGVGMVIVG</sequence>
<dbReference type="InterPro" id="IPR036426">
    <property type="entry name" value="Bulb-type_lectin_dom_sf"/>
</dbReference>
<keyword evidence="1" id="KW-0732">Signal</keyword>
<feature type="domain" description="Bulb-type lectin" evidence="2">
    <location>
        <begin position="745"/>
        <end position="856"/>
    </location>
</feature>
<feature type="signal peptide" evidence="1">
    <location>
        <begin position="1"/>
        <end position="24"/>
    </location>
</feature>
<dbReference type="eggNOG" id="COG5520">
    <property type="taxonomic scope" value="Bacteria"/>
</dbReference>
<dbReference type="Gene3D" id="2.90.10.10">
    <property type="entry name" value="Bulb-type lectin domain"/>
    <property type="match status" value="1"/>
</dbReference>
<dbReference type="HOGENOM" id="CLU_333637_0_0_6"/>
<evidence type="ECO:0000259" key="2">
    <source>
        <dbReference type="PROSITE" id="PS50927"/>
    </source>
</evidence>
<dbReference type="AlphaFoldDB" id="B0TWB4"/>
<evidence type="ECO:0000256" key="1">
    <source>
        <dbReference type="SAM" id="SignalP"/>
    </source>
</evidence>
<dbReference type="SUPFAM" id="SSF51110">
    <property type="entry name" value="alpha-D-mannose-specific plant lectins"/>
    <property type="match status" value="1"/>
</dbReference>
<protein>
    <recommendedName>
        <fullName evidence="2">Bulb-type lectin domain-containing protein</fullName>
    </recommendedName>
</protein>